<proteinExistence type="predicted"/>
<dbReference type="EMBL" id="PXOG01000162">
    <property type="protein sequence ID" value="RGP71255.1"/>
    <property type="molecule type" value="Genomic_DNA"/>
</dbReference>
<keyword evidence="9" id="KW-1185">Reference proteome</keyword>
<reference evidence="8 9" key="1">
    <citation type="journal article" date="2018" name="PLoS Pathog.">
        <title>Evolution of structural diversity of trichothecenes, a family of toxins produced by plant pathogenic and entomopathogenic fungi.</title>
        <authorList>
            <person name="Proctor R.H."/>
            <person name="McCormick S.P."/>
            <person name="Kim H.S."/>
            <person name="Cardoza R.E."/>
            <person name="Stanley A.M."/>
            <person name="Lindo L."/>
            <person name="Kelly A."/>
            <person name="Brown D.W."/>
            <person name="Lee T."/>
            <person name="Vaughan M.M."/>
            <person name="Alexander N.J."/>
            <person name="Busman M."/>
            <person name="Gutierrez S."/>
        </authorList>
    </citation>
    <scope>NUCLEOTIDE SEQUENCE [LARGE SCALE GENOMIC DNA]</scope>
    <source>
        <strain evidence="8 9">NRRL 20695</strain>
    </source>
</reference>
<dbReference type="FunFam" id="1.20.1250.20:FF:000018">
    <property type="entry name" value="MFS transporter permease"/>
    <property type="match status" value="1"/>
</dbReference>
<evidence type="ECO:0000256" key="5">
    <source>
        <dbReference type="ARBA" id="ARBA00023136"/>
    </source>
</evidence>
<dbReference type="OrthoDB" id="2985014at2759"/>
<dbReference type="Proteomes" id="UP000266234">
    <property type="component" value="Unassembled WGS sequence"/>
</dbReference>
<organism evidence="8 9">
    <name type="scientific">Fusarium longipes</name>
    <dbReference type="NCBI Taxonomy" id="694270"/>
    <lineage>
        <taxon>Eukaryota</taxon>
        <taxon>Fungi</taxon>
        <taxon>Dikarya</taxon>
        <taxon>Ascomycota</taxon>
        <taxon>Pezizomycotina</taxon>
        <taxon>Sordariomycetes</taxon>
        <taxon>Hypocreomycetidae</taxon>
        <taxon>Hypocreales</taxon>
        <taxon>Nectriaceae</taxon>
        <taxon>Fusarium</taxon>
    </lineage>
</organism>
<dbReference type="GO" id="GO:0022857">
    <property type="term" value="F:transmembrane transporter activity"/>
    <property type="evidence" value="ECO:0007669"/>
    <property type="project" value="InterPro"/>
</dbReference>
<feature type="transmembrane region" description="Helical" evidence="7">
    <location>
        <begin position="273"/>
        <end position="293"/>
    </location>
</feature>
<evidence type="ECO:0000256" key="7">
    <source>
        <dbReference type="SAM" id="Phobius"/>
    </source>
</evidence>
<feature type="transmembrane region" description="Helical" evidence="7">
    <location>
        <begin position="428"/>
        <end position="451"/>
    </location>
</feature>
<keyword evidence="5 7" id="KW-0472">Membrane</keyword>
<evidence type="ECO:0000256" key="6">
    <source>
        <dbReference type="ARBA" id="ARBA00023180"/>
    </source>
</evidence>
<gene>
    <name evidence="8" type="ORF">FLONG3_7205</name>
</gene>
<evidence type="ECO:0000313" key="9">
    <source>
        <dbReference type="Proteomes" id="UP000266234"/>
    </source>
</evidence>
<dbReference type="InterPro" id="IPR011701">
    <property type="entry name" value="MFS"/>
</dbReference>
<dbReference type="Pfam" id="PF07690">
    <property type="entry name" value="MFS_1"/>
    <property type="match status" value="1"/>
</dbReference>
<feature type="transmembrane region" description="Helical" evidence="7">
    <location>
        <begin position="170"/>
        <end position="191"/>
    </location>
</feature>
<feature type="transmembrane region" description="Helical" evidence="7">
    <location>
        <begin position="362"/>
        <end position="384"/>
    </location>
</feature>
<feature type="transmembrane region" description="Helical" evidence="7">
    <location>
        <begin position="110"/>
        <end position="129"/>
    </location>
</feature>
<dbReference type="PANTHER" id="PTHR43791:SF36">
    <property type="entry name" value="TRANSPORTER, PUTATIVE (AFU_ORTHOLOGUE AFUA_6G08340)-RELATED"/>
    <property type="match status" value="1"/>
</dbReference>
<keyword evidence="6" id="KW-0325">Glycoprotein</keyword>
<dbReference type="Gene3D" id="1.20.1250.20">
    <property type="entry name" value="MFS general substrate transporter like domains"/>
    <property type="match status" value="2"/>
</dbReference>
<dbReference type="GO" id="GO:0016020">
    <property type="term" value="C:membrane"/>
    <property type="evidence" value="ECO:0007669"/>
    <property type="project" value="UniProtKB-SubCell"/>
</dbReference>
<feature type="transmembrane region" description="Helical" evidence="7">
    <location>
        <begin position="313"/>
        <end position="330"/>
    </location>
</feature>
<comment type="subcellular location">
    <subcellularLocation>
        <location evidence="1">Membrane</location>
        <topology evidence="1">Multi-pass membrane protein</topology>
    </subcellularLocation>
</comment>
<name>A0A395SGC4_9HYPO</name>
<evidence type="ECO:0000256" key="1">
    <source>
        <dbReference type="ARBA" id="ARBA00004141"/>
    </source>
</evidence>
<feature type="transmembrane region" description="Helical" evidence="7">
    <location>
        <begin position="135"/>
        <end position="158"/>
    </location>
</feature>
<keyword evidence="3 7" id="KW-0812">Transmembrane</keyword>
<keyword evidence="2" id="KW-0813">Transport</keyword>
<feature type="transmembrane region" description="Helical" evidence="7">
    <location>
        <begin position="396"/>
        <end position="416"/>
    </location>
</feature>
<dbReference type="PANTHER" id="PTHR43791">
    <property type="entry name" value="PERMEASE-RELATED"/>
    <property type="match status" value="1"/>
</dbReference>
<evidence type="ECO:0008006" key="10">
    <source>
        <dbReference type="Google" id="ProtNLM"/>
    </source>
</evidence>
<feature type="transmembrane region" description="Helical" evidence="7">
    <location>
        <begin position="203"/>
        <end position="222"/>
    </location>
</feature>
<dbReference type="InterPro" id="IPR036259">
    <property type="entry name" value="MFS_trans_sf"/>
</dbReference>
<evidence type="ECO:0000313" key="8">
    <source>
        <dbReference type="EMBL" id="RGP71255.1"/>
    </source>
</evidence>
<sequence>MSEEKAEQRTIENVIQDRSPVTGERLILPTSLEEKAVLRKLDFHILPLLFLVYTFSNLDRSNLGNARLAGLSEAVNLEGKRYDWLGTAFYISYICSQWTAVGFKRFPPHIWVFCAAIGFSTISACQAAVTNYTSLVVLRVLLGCFEGMFSGVPLYLSFFYPRDKVGFRQGIFLSGSALANAYGGVLGYAILGIRGSVEPWRCLFLIEGLPVWIIAILVWFYLPDNLLSARFLNDREKEVAWHCISRGQIVDSQESGRVSWLEWRSAFFDWRSYIPGLMYFSCNVCFGSLPLFIPTIISGMGTFDHQASNGLSAPPYVACFITILLCAFVSDRAKLRGPFVAAAAMVSTVGYCLLGVSSGVAARYVGVFLSVQIFVSISILLPWVSSVHNTESKRAGGWAIFATLGQFGPLVGTNIFPKNQGPYYHKGAWISCGFTSLVIVLSISYSLLLGWENKKIDSVMATDGVGDDRNEKGFRYIL</sequence>
<evidence type="ECO:0000256" key="4">
    <source>
        <dbReference type="ARBA" id="ARBA00022989"/>
    </source>
</evidence>
<dbReference type="FunFam" id="1.20.1250.20:FF:000013">
    <property type="entry name" value="MFS general substrate transporter"/>
    <property type="match status" value="1"/>
</dbReference>
<feature type="transmembrane region" description="Helical" evidence="7">
    <location>
        <begin position="337"/>
        <end position="356"/>
    </location>
</feature>
<evidence type="ECO:0000256" key="2">
    <source>
        <dbReference type="ARBA" id="ARBA00022448"/>
    </source>
</evidence>
<dbReference type="AlphaFoldDB" id="A0A395SGC4"/>
<comment type="caution">
    <text evidence="8">The sequence shown here is derived from an EMBL/GenBank/DDBJ whole genome shotgun (WGS) entry which is preliminary data.</text>
</comment>
<keyword evidence="4 7" id="KW-1133">Transmembrane helix</keyword>
<dbReference type="SUPFAM" id="SSF103473">
    <property type="entry name" value="MFS general substrate transporter"/>
    <property type="match status" value="1"/>
</dbReference>
<protein>
    <recommendedName>
        <fullName evidence="10">Major facilitator superfamily (MFS) profile domain-containing protein</fullName>
    </recommendedName>
</protein>
<accession>A0A395SGC4</accession>
<evidence type="ECO:0000256" key="3">
    <source>
        <dbReference type="ARBA" id="ARBA00022692"/>
    </source>
</evidence>